<sequence length="148" mass="16264">MADFFPNVLVFTAYILCSASAATDPGDLSILRDFHDALANPDLLKWPPNDADPCGNSWNYIFCTGDRVTQIEVQKLGLRGNLTRNLNGLTQLTHLGLQKNEFAGPLPSLAGLSSLQYAYFDYNRFDSIPGDFFVGLDSLRIMALDGTV</sequence>
<proteinExistence type="predicted"/>
<evidence type="ECO:0000313" key="2">
    <source>
        <dbReference type="Proteomes" id="UP001057402"/>
    </source>
</evidence>
<dbReference type="EMBL" id="CM042884">
    <property type="protein sequence ID" value="KAI4369123.1"/>
    <property type="molecule type" value="Genomic_DNA"/>
</dbReference>
<reference evidence="2" key="1">
    <citation type="journal article" date="2023" name="Front. Plant Sci.">
        <title>Chromosomal-level genome assembly of Melastoma candidum provides insights into trichome evolution.</title>
        <authorList>
            <person name="Zhong Y."/>
            <person name="Wu W."/>
            <person name="Sun C."/>
            <person name="Zou P."/>
            <person name="Liu Y."/>
            <person name="Dai S."/>
            <person name="Zhou R."/>
        </authorList>
    </citation>
    <scope>NUCLEOTIDE SEQUENCE [LARGE SCALE GENOMIC DNA]</scope>
</reference>
<dbReference type="Proteomes" id="UP001057402">
    <property type="component" value="Chromosome 5"/>
</dbReference>
<evidence type="ECO:0000313" key="1">
    <source>
        <dbReference type="EMBL" id="KAI4369123.1"/>
    </source>
</evidence>
<organism evidence="1 2">
    <name type="scientific">Melastoma candidum</name>
    <dbReference type="NCBI Taxonomy" id="119954"/>
    <lineage>
        <taxon>Eukaryota</taxon>
        <taxon>Viridiplantae</taxon>
        <taxon>Streptophyta</taxon>
        <taxon>Embryophyta</taxon>
        <taxon>Tracheophyta</taxon>
        <taxon>Spermatophyta</taxon>
        <taxon>Magnoliopsida</taxon>
        <taxon>eudicotyledons</taxon>
        <taxon>Gunneridae</taxon>
        <taxon>Pentapetalae</taxon>
        <taxon>rosids</taxon>
        <taxon>malvids</taxon>
        <taxon>Myrtales</taxon>
        <taxon>Melastomataceae</taxon>
        <taxon>Melastomatoideae</taxon>
        <taxon>Melastomateae</taxon>
        <taxon>Melastoma</taxon>
    </lineage>
</organism>
<accession>A0ACB9QV83</accession>
<comment type="caution">
    <text evidence="1">The sequence shown here is derived from an EMBL/GenBank/DDBJ whole genome shotgun (WGS) entry which is preliminary data.</text>
</comment>
<name>A0ACB9QV83_9MYRT</name>
<protein>
    <submittedName>
        <fullName evidence="1">Uncharacterized protein</fullName>
    </submittedName>
</protein>
<keyword evidence="2" id="KW-1185">Reference proteome</keyword>
<gene>
    <name evidence="1" type="ORF">MLD38_017608</name>
</gene>